<dbReference type="InterPro" id="IPR027051">
    <property type="entry name" value="XdhC_Rossmann_dom"/>
</dbReference>
<protein>
    <recommendedName>
        <fullName evidence="6">Xanthine dehydrogenase accessory factor</fullName>
    </recommendedName>
</protein>
<feature type="domain" description="XdhC Rossmann" evidence="3">
    <location>
        <begin position="205"/>
        <end position="347"/>
    </location>
</feature>
<accession>A0AAD0JT41</accession>
<evidence type="ECO:0008006" key="6">
    <source>
        <dbReference type="Google" id="ProtNLM"/>
    </source>
</evidence>
<dbReference type="EMBL" id="CP015453">
    <property type="protein sequence ID" value="AWH96349.1"/>
    <property type="molecule type" value="Genomic_DNA"/>
</dbReference>
<dbReference type="Pfam" id="PF02625">
    <property type="entry name" value="XdhC_CoxI"/>
    <property type="match status" value="1"/>
</dbReference>
<feature type="compositionally biased region" description="Basic and acidic residues" evidence="1">
    <location>
        <begin position="149"/>
        <end position="163"/>
    </location>
</feature>
<reference evidence="4 5" key="1">
    <citation type="submission" date="2016-04" db="EMBL/GenBank/DDBJ databases">
        <title>Complete genome sequence of the haloalkaliphilic hydrocarbon-degrading bacterium Dietzia psychralcaliphila ILA-1T, isolated from a drain of a fish product-processing plant.</title>
        <authorList>
            <person name="Zhao J."/>
            <person name="Hu B."/>
            <person name="Geng S."/>
            <person name="Nie Y."/>
            <person name="Tang Y."/>
        </authorList>
    </citation>
    <scope>NUCLEOTIDE SEQUENCE [LARGE SCALE GENOMIC DNA]</scope>
    <source>
        <strain evidence="4 5">ILA-1</strain>
    </source>
</reference>
<name>A0AAD0JT41_9ACTN</name>
<dbReference type="AlphaFoldDB" id="A0AAD0JT41"/>
<dbReference type="PANTHER" id="PTHR30388:SF4">
    <property type="entry name" value="MOLYBDENUM COFACTOR INSERTION CHAPERONE PAOD"/>
    <property type="match status" value="1"/>
</dbReference>
<dbReference type="Pfam" id="PF13478">
    <property type="entry name" value="XdhC_C"/>
    <property type="match status" value="1"/>
</dbReference>
<dbReference type="RefSeq" id="WP_107745898.1">
    <property type="nucleotide sequence ID" value="NZ_CP015453.1"/>
</dbReference>
<feature type="domain" description="XdhC- CoxI" evidence="2">
    <location>
        <begin position="11"/>
        <end position="77"/>
    </location>
</feature>
<gene>
    <name evidence="4" type="ORF">A6048_13590</name>
</gene>
<evidence type="ECO:0000259" key="3">
    <source>
        <dbReference type="Pfam" id="PF13478"/>
    </source>
</evidence>
<proteinExistence type="predicted"/>
<dbReference type="Gene3D" id="3.40.50.720">
    <property type="entry name" value="NAD(P)-binding Rossmann-like Domain"/>
    <property type="match status" value="1"/>
</dbReference>
<dbReference type="KEGG" id="dpc:A6048_13590"/>
<evidence type="ECO:0000313" key="4">
    <source>
        <dbReference type="EMBL" id="AWH96349.1"/>
    </source>
</evidence>
<sequence>METVAESVSRWRAEGTPCALARVVDTGGSAPLAAGTAMAVSATGEVIGGVSGGCVDGAVYTLCLEVMADGRPVTAVFGPDGDELLAIGPTCGGSLEVLVEPVAPYGRHPVDRVTAAVREGRPVVAVTVLDGPRAGEWAVLVGYDDDEDPQPHGRQPGEHHGEPPGDLYSGPVRARAAKMLGRPGTAVVESPVGRVFVQSLAPPRLLVFGATAFAEALVRIGALLGYRVTVCDARPVFAGPGRFPAAAEVVRCWPHEFLRRTRVGPSTAICVLTHDPRFDIPLLTEALRTDAGYIGAMGSRRTHTERLTKLREAGVGESELARLRSPIGLDLGARTAAETAVSIAAELVAHHRGGTGAPLTGLDMAIHR</sequence>
<dbReference type="InterPro" id="IPR003777">
    <property type="entry name" value="XdhC_CoxI"/>
</dbReference>
<evidence type="ECO:0000313" key="5">
    <source>
        <dbReference type="Proteomes" id="UP000244903"/>
    </source>
</evidence>
<organism evidence="4 5">
    <name type="scientific">Dietzia psychralcaliphila</name>
    <dbReference type="NCBI Taxonomy" id="139021"/>
    <lineage>
        <taxon>Bacteria</taxon>
        <taxon>Bacillati</taxon>
        <taxon>Actinomycetota</taxon>
        <taxon>Actinomycetes</taxon>
        <taxon>Mycobacteriales</taxon>
        <taxon>Dietziaceae</taxon>
        <taxon>Dietzia</taxon>
    </lineage>
</organism>
<feature type="region of interest" description="Disordered" evidence="1">
    <location>
        <begin position="143"/>
        <end position="170"/>
    </location>
</feature>
<dbReference type="PANTHER" id="PTHR30388">
    <property type="entry name" value="ALDEHYDE OXIDOREDUCTASE MOLYBDENUM COFACTOR ASSEMBLY PROTEIN"/>
    <property type="match status" value="1"/>
</dbReference>
<evidence type="ECO:0000259" key="2">
    <source>
        <dbReference type="Pfam" id="PF02625"/>
    </source>
</evidence>
<evidence type="ECO:0000256" key="1">
    <source>
        <dbReference type="SAM" id="MobiDB-lite"/>
    </source>
</evidence>
<dbReference type="Proteomes" id="UP000244903">
    <property type="component" value="Chromosome"/>
</dbReference>
<keyword evidence="5" id="KW-1185">Reference proteome</keyword>
<dbReference type="InterPro" id="IPR052698">
    <property type="entry name" value="MoCofactor_Util/Proc"/>
</dbReference>